<dbReference type="InterPro" id="IPR002153">
    <property type="entry name" value="TRPC_channel"/>
</dbReference>
<accession>A0A3M7P3K4</accession>
<sequence length="321" mass="37777">MNPIFIICFMLIHCILLPVNSLIYIIHPKCKIGKLMSLPCVKFISHFASYLSFIGMLIASSLRFAKEEKQLERFSHKYSNYFSNYTEYVENIDYVHQVDFSDFYIRSYKPSDLDLLITIWVIGQTWHEIKKLFQLGIYEYLYSPINIVNSLLNVLYIISYGLKYHTMILVASKLKQIETSKFWLDLGNLNETDLESQKNIYETFYWLNSDRFYWKSFDPINLSEGFFAIGNVIAFARLCYFLPISQQLGPLEITLGKMINDIFKFICIFIIVFTSFLFSLNNLYLYYNTEIRKKVEVSAPYNHEEEAENPFLTKAELGFGS</sequence>
<keyword evidence="5" id="KW-0675">Receptor</keyword>
<organism evidence="5 6">
    <name type="scientific">Brachionus plicatilis</name>
    <name type="common">Marine rotifer</name>
    <name type="synonym">Brachionus muelleri</name>
    <dbReference type="NCBI Taxonomy" id="10195"/>
    <lineage>
        <taxon>Eukaryota</taxon>
        <taxon>Metazoa</taxon>
        <taxon>Spiralia</taxon>
        <taxon>Gnathifera</taxon>
        <taxon>Rotifera</taxon>
        <taxon>Eurotatoria</taxon>
        <taxon>Monogononta</taxon>
        <taxon>Pseudotrocha</taxon>
        <taxon>Ploima</taxon>
        <taxon>Brachionidae</taxon>
        <taxon>Brachionus</taxon>
    </lineage>
</organism>
<feature type="transmembrane region" description="Helical" evidence="4">
    <location>
        <begin position="265"/>
        <end position="287"/>
    </location>
</feature>
<dbReference type="GO" id="GO:0034703">
    <property type="term" value="C:cation channel complex"/>
    <property type="evidence" value="ECO:0007669"/>
    <property type="project" value="TreeGrafter"/>
</dbReference>
<keyword evidence="4" id="KW-0472">Membrane</keyword>
<dbReference type="OrthoDB" id="2373987at2759"/>
<evidence type="ECO:0000313" key="5">
    <source>
        <dbReference type="EMBL" id="RMZ93519.1"/>
    </source>
</evidence>
<keyword evidence="4" id="KW-1133">Transmembrane helix</keyword>
<feature type="transmembrane region" description="Helical" evidence="4">
    <location>
        <begin position="47"/>
        <end position="65"/>
    </location>
</feature>
<evidence type="ECO:0000256" key="4">
    <source>
        <dbReference type="SAM" id="Phobius"/>
    </source>
</evidence>
<gene>
    <name evidence="5" type="ORF">BpHYR1_032278</name>
</gene>
<evidence type="ECO:0000256" key="1">
    <source>
        <dbReference type="ARBA" id="ARBA00022448"/>
    </source>
</evidence>
<dbReference type="GO" id="GO:0015279">
    <property type="term" value="F:store-operated calcium channel activity"/>
    <property type="evidence" value="ECO:0007669"/>
    <property type="project" value="TreeGrafter"/>
</dbReference>
<feature type="transmembrane region" description="Helical" evidence="4">
    <location>
        <begin position="225"/>
        <end position="244"/>
    </location>
</feature>
<protein>
    <submittedName>
        <fullName evidence="5">Short transient receptor potential channel 3-like</fullName>
    </submittedName>
</protein>
<dbReference type="GO" id="GO:0005886">
    <property type="term" value="C:plasma membrane"/>
    <property type="evidence" value="ECO:0007669"/>
    <property type="project" value="TreeGrafter"/>
</dbReference>
<feature type="transmembrane region" description="Helical" evidence="4">
    <location>
        <begin position="7"/>
        <end position="27"/>
    </location>
</feature>
<evidence type="ECO:0000256" key="3">
    <source>
        <dbReference type="ARBA" id="ARBA00023303"/>
    </source>
</evidence>
<feature type="transmembrane region" description="Helical" evidence="4">
    <location>
        <begin position="140"/>
        <end position="162"/>
    </location>
</feature>
<dbReference type="EMBL" id="REGN01013751">
    <property type="protein sequence ID" value="RMZ93519.1"/>
    <property type="molecule type" value="Genomic_DNA"/>
</dbReference>
<dbReference type="GO" id="GO:0051480">
    <property type="term" value="P:regulation of cytosolic calcium ion concentration"/>
    <property type="evidence" value="ECO:0007669"/>
    <property type="project" value="TreeGrafter"/>
</dbReference>
<name>A0A3M7P3K4_BRAPC</name>
<evidence type="ECO:0000256" key="2">
    <source>
        <dbReference type="ARBA" id="ARBA00023065"/>
    </source>
</evidence>
<dbReference type="PANTHER" id="PTHR10117:SF54">
    <property type="entry name" value="TRANSIENT RECEPTOR POTENTIAL-GAMMA PROTEIN"/>
    <property type="match status" value="1"/>
</dbReference>
<dbReference type="STRING" id="10195.A0A3M7P3K4"/>
<dbReference type="AlphaFoldDB" id="A0A3M7P3K4"/>
<proteinExistence type="predicted"/>
<dbReference type="Proteomes" id="UP000276133">
    <property type="component" value="Unassembled WGS sequence"/>
</dbReference>
<keyword evidence="1" id="KW-0813">Transport</keyword>
<reference evidence="5 6" key="1">
    <citation type="journal article" date="2018" name="Sci. Rep.">
        <title>Genomic signatures of local adaptation to the degree of environmental predictability in rotifers.</title>
        <authorList>
            <person name="Franch-Gras L."/>
            <person name="Hahn C."/>
            <person name="Garcia-Roger E.M."/>
            <person name="Carmona M.J."/>
            <person name="Serra M."/>
            <person name="Gomez A."/>
        </authorList>
    </citation>
    <scope>NUCLEOTIDE SEQUENCE [LARGE SCALE GENOMIC DNA]</scope>
    <source>
        <strain evidence="5">HYR1</strain>
    </source>
</reference>
<keyword evidence="6" id="KW-1185">Reference proteome</keyword>
<dbReference type="GO" id="GO:0070679">
    <property type="term" value="F:inositol 1,4,5 trisphosphate binding"/>
    <property type="evidence" value="ECO:0007669"/>
    <property type="project" value="TreeGrafter"/>
</dbReference>
<keyword evidence="2" id="KW-0406">Ion transport</keyword>
<keyword evidence="3" id="KW-0407">Ion channel</keyword>
<keyword evidence="4" id="KW-0812">Transmembrane</keyword>
<comment type="caution">
    <text evidence="5">The sequence shown here is derived from an EMBL/GenBank/DDBJ whole genome shotgun (WGS) entry which is preliminary data.</text>
</comment>
<evidence type="ECO:0000313" key="6">
    <source>
        <dbReference type="Proteomes" id="UP000276133"/>
    </source>
</evidence>
<dbReference type="PANTHER" id="PTHR10117">
    <property type="entry name" value="TRANSIENT RECEPTOR POTENTIAL CHANNEL"/>
    <property type="match status" value="1"/>
</dbReference>